<proteinExistence type="inferred from homology"/>
<dbReference type="Proteomes" id="UP000414233">
    <property type="component" value="Unassembled WGS sequence"/>
</dbReference>
<feature type="transmembrane region" description="Helical" evidence="7">
    <location>
        <begin position="191"/>
        <end position="214"/>
    </location>
</feature>
<keyword evidence="5 7" id="KW-1133">Transmembrane helix</keyword>
<sequence>MHHAVDFIQDLAVIMLLAGIVTVIFNRFRQPVVLGYIVAGVIIGPYTPPFALIHDEKTINILAELGVVFLMFSLGLEFSLRKLARVGVTAVVAALTEIVLMLWIGFEIGRFFGWKPMDSLFLGAMLAISSTTIIVKALDELGLKRERFAQLIFGVLIVEDILAIGMIALLSGIAISGSVDAGEATFTLGRLLLFMIVSLVTGILLVPRALAYVAKFKSDEMLLVTVLGLCFGFCLLVIKLGYSVALGAFLIGAIMAEARQLHTIERLIGPLRDMFSAIFFVTIGLLLDPNVIVNYLWPIAVITVAVVVGKVVSCGLGSFLSGQDGRTSMRVGMGLSQIGEFSFIIAALGLSLKVTSDFLYPVAVAVSVITTLLTPYLIRGADPFTLWLGRMMPGRIRYVLGQYTQWLQSIRLSGDGAALMGFVRRIALHVAVNLAMVAAVFLGGAFFFGRLAELMSPWVSDTSLQSAVVWGGALLLSLPFLVAVYRKLKSLSLLLVELSVPASLGGRYTLHVRRVVAEILPLAGMVGVMLIVAALSASILPSTEMLVLTGVGAVVLAVLLRSWFVRMHAKLQIALKETLEHQHDAQGGGGQH</sequence>
<comment type="subcellular location">
    <subcellularLocation>
        <location evidence="1">Membrane</location>
        <topology evidence="1">Multi-pass membrane protein</topology>
    </subcellularLocation>
</comment>
<feature type="transmembrane region" description="Helical" evidence="7">
    <location>
        <begin position="426"/>
        <end position="447"/>
    </location>
</feature>
<feature type="transmembrane region" description="Helical" evidence="7">
    <location>
        <begin position="59"/>
        <end position="76"/>
    </location>
</feature>
<feature type="transmembrane region" description="Helical" evidence="7">
    <location>
        <begin position="515"/>
        <end position="539"/>
    </location>
</feature>
<keyword evidence="6 7" id="KW-0472">Membrane</keyword>
<evidence type="ECO:0000256" key="2">
    <source>
        <dbReference type="ARBA" id="ARBA00005551"/>
    </source>
</evidence>
<keyword evidence="10" id="KW-1185">Reference proteome</keyword>
<evidence type="ECO:0000259" key="8">
    <source>
        <dbReference type="Pfam" id="PF00999"/>
    </source>
</evidence>
<feature type="transmembrane region" description="Helical" evidence="7">
    <location>
        <begin position="358"/>
        <end position="378"/>
    </location>
</feature>
<name>A0A5E4XF98_9BURK</name>
<reference evidence="9 10" key="1">
    <citation type="submission" date="2019-08" db="EMBL/GenBank/DDBJ databases">
        <authorList>
            <person name="Peeters C."/>
        </authorList>
    </citation>
    <scope>NUCLEOTIDE SEQUENCE [LARGE SCALE GENOMIC DNA]</scope>
    <source>
        <strain evidence="9 10">LMG 30175</strain>
    </source>
</reference>
<accession>A0A5E4XF98</accession>
<evidence type="ECO:0000313" key="10">
    <source>
        <dbReference type="Proteomes" id="UP000414233"/>
    </source>
</evidence>
<evidence type="ECO:0000256" key="3">
    <source>
        <dbReference type="ARBA" id="ARBA00022448"/>
    </source>
</evidence>
<dbReference type="OrthoDB" id="9781411at2"/>
<feature type="transmembrane region" description="Helical" evidence="7">
    <location>
        <begin position="120"/>
        <end position="139"/>
    </location>
</feature>
<dbReference type="GO" id="GO:0016020">
    <property type="term" value="C:membrane"/>
    <property type="evidence" value="ECO:0007669"/>
    <property type="project" value="UniProtKB-SubCell"/>
</dbReference>
<evidence type="ECO:0000256" key="7">
    <source>
        <dbReference type="SAM" id="Phobius"/>
    </source>
</evidence>
<dbReference type="RefSeq" id="WP_150698560.1">
    <property type="nucleotide sequence ID" value="NZ_CABPRZ010000017.1"/>
</dbReference>
<evidence type="ECO:0000256" key="1">
    <source>
        <dbReference type="ARBA" id="ARBA00004141"/>
    </source>
</evidence>
<dbReference type="Pfam" id="PF00999">
    <property type="entry name" value="Na_H_Exchanger"/>
    <property type="match status" value="1"/>
</dbReference>
<feature type="transmembrane region" description="Helical" evidence="7">
    <location>
        <begin position="88"/>
        <end position="108"/>
    </location>
</feature>
<organism evidence="9 10">
    <name type="scientific">Pandoraea terrae</name>
    <dbReference type="NCBI Taxonomy" id="1537710"/>
    <lineage>
        <taxon>Bacteria</taxon>
        <taxon>Pseudomonadati</taxon>
        <taxon>Pseudomonadota</taxon>
        <taxon>Betaproteobacteria</taxon>
        <taxon>Burkholderiales</taxon>
        <taxon>Burkholderiaceae</taxon>
        <taxon>Pandoraea</taxon>
    </lineage>
</organism>
<feature type="transmembrane region" description="Helical" evidence="7">
    <location>
        <begin position="274"/>
        <end position="293"/>
    </location>
</feature>
<dbReference type="InterPro" id="IPR006153">
    <property type="entry name" value="Cation/H_exchanger_TM"/>
</dbReference>
<feature type="transmembrane region" description="Helical" evidence="7">
    <location>
        <begin position="151"/>
        <end position="179"/>
    </location>
</feature>
<feature type="transmembrane region" description="Helical" evidence="7">
    <location>
        <begin position="467"/>
        <end position="485"/>
    </location>
</feature>
<dbReference type="AlphaFoldDB" id="A0A5E4XF98"/>
<feature type="transmembrane region" description="Helical" evidence="7">
    <location>
        <begin position="545"/>
        <end position="564"/>
    </location>
</feature>
<evidence type="ECO:0000256" key="6">
    <source>
        <dbReference type="ARBA" id="ARBA00023136"/>
    </source>
</evidence>
<comment type="similarity">
    <text evidence="2">Belongs to the monovalent cation:proton antiporter 2 (CPA2) transporter (TC 2.A.37) family.</text>
</comment>
<dbReference type="InterPro" id="IPR038770">
    <property type="entry name" value="Na+/solute_symporter_sf"/>
</dbReference>
<dbReference type="PANTHER" id="PTHR42751">
    <property type="entry name" value="SODIUM/HYDROGEN EXCHANGER FAMILY/TRKA DOMAIN PROTEIN"/>
    <property type="match status" value="1"/>
</dbReference>
<protein>
    <submittedName>
        <fullName evidence="9">Inner membrane protein YbaL</fullName>
    </submittedName>
</protein>
<feature type="transmembrane region" description="Helical" evidence="7">
    <location>
        <begin position="32"/>
        <end position="53"/>
    </location>
</feature>
<feature type="domain" description="Cation/H+ exchanger transmembrane" evidence="8">
    <location>
        <begin position="13"/>
        <end position="377"/>
    </location>
</feature>
<dbReference type="GO" id="GO:1902600">
    <property type="term" value="P:proton transmembrane transport"/>
    <property type="evidence" value="ECO:0007669"/>
    <property type="project" value="InterPro"/>
</dbReference>
<keyword evidence="3" id="KW-0813">Transport</keyword>
<dbReference type="GO" id="GO:0015297">
    <property type="term" value="F:antiporter activity"/>
    <property type="evidence" value="ECO:0007669"/>
    <property type="project" value="InterPro"/>
</dbReference>
<dbReference type="PANTHER" id="PTHR42751:SF3">
    <property type="entry name" value="SODIUM_GLUTAMATE SYMPORTER"/>
    <property type="match status" value="1"/>
</dbReference>
<gene>
    <name evidence="9" type="primary">ybaL</name>
    <name evidence="9" type="ORF">PTE30175_03743</name>
</gene>
<dbReference type="Gene3D" id="1.20.1530.20">
    <property type="match status" value="1"/>
</dbReference>
<keyword evidence="4 7" id="KW-0812">Transmembrane</keyword>
<feature type="transmembrane region" description="Helical" evidence="7">
    <location>
        <begin position="6"/>
        <end position="25"/>
    </location>
</feature>
<evidence type="ECO:0000256" key="4">
    <source>
        <dbReference type="ARBA" id="ARBA00022692"/>
    </source>
</evidence>
<feature type="transmembrane region" description="Helical" evidence="7">
    <location>
        <begin position="299"/>
        <end position="320"/>
    </location>
</feature>
<feature type="transmembrane region" description="Helical" evidence="7">
    <location>
        <begin position="221"/>
        <end position="238"/>
    </location>
</feature>
<evidence type="ECO:0000313" key="9">
    <source>
        <dbReference type="EMBL" id="VVE34780.1"/>
    </source>
</evidence>
<dbReference type="EMBL" id="CABPRZ010000017">
    <property type="protein sequence ID" value="VVE34780.1"/>
    <property type="molecule type" value="Genomic_DNA"/>
</dbReference>
<evidence type="ECO:0000256" key="5">
    <source>
        <dbReference type="ARBA" id="ARBA00022989"/>
    </source>
</evidence>